<proteinExistence type="inferred from homology"/>
<dbReference type="InterPro" id="IPR013176">
    <property type="entry name" value="Ccz1"/>
</dbReference>
<gene>
    <name evidence="4" type="ORF">EW146_g64</name>
</gene>
<dbReference type="EMBL" id="SGPL01000002">
    <property type="protein sequence ID" value="THH21504.1"/>
    <property type="molecule type" value="Genomic_DNA"/>
</dbReference>
<reference evidence="4 5" key="1">
    <citation type="submission" date="2019-02" db="EMBL/GenBank/DDBJ databases">
        <title>Genome sequencing of the rare red list fungi Bondarzewia mesenterica.</title>
        <authorList>
            <person name="Buettner E."/>
            <person name="Kellner H."/>
        </authorList>
    </citation>
    <scope>NUCLEOTIDE SEQUENCE [LARGE SCALE GENOMIC DNA]</scope>
    <source>
        <strain evidence="4 5">DSM 108281</strain>
    </source>
</reference>
<feature type="region of interest" description="Disordered" evidence="2">
    <location>
        <begin position="266"/>
        <end position="313"/>
    </location>
</feature>
<evidence type="ECO:0000259" key="3">
    <source>
        <dbReference type="Pfam" id="PF19031"/>
    </source>
</evidence>
<feature type="domain" description="CCZ1/INTU/HSP4 first Longin" evidence="3">
    <location>
        <begin position="10"/>
        <end position="165"/>
    </location>
</feature>
<name>A0A4S4M838_9AGAM</name>
<feature type="compositionally biased region" description="Pro residues" evidence="2">
    <location>
        <begin position="463"/>
        <end position="476"/>
    </location>
</feature>
<feature type="compositionally biased region" description="Low complexity" evidence="2">
    <location>
        <begin position="304"/>
        <end position="313"/>
    </location>
</feature>
<evidence type="ECO:0000313" key="4">
    <source>
        <dbReference type="EMBL" id="THH21504.1"/>
    </source>
</evidence>
<feature type="compositionally biased region" description="Pro residues" evidence="2">
    <location>
        <begin position="267"/>
        <end position="278"/>
    </location>
</feature>
<dbReference type="AlphaFoldDB" id="A0A4S4M838"/>
<dbReference type="PANTHER" id="PTHR13056">
    <property type="entry name" value="VACUOLAR FUSION PROTEIN CCZ1 HOMOLOG-RELATED"/>
    <property type="match status" value="1"/>
</dbReference>
<feature type="compositionally biased region" description="Basic and acidic residues" evidence="2">
    <location>
        <begin position="449"/>
        <end position="462"/>
    </location>
</feature>
<comment type="caution">
    <text evidence="4">The sequence shown here is derived from an EMBL/GenBank/DDBJ whole genome shotgun (WGS) entry which is preliminary data.</text>
</comment>
<accession>A0A4S4M838</accession>
<keyword evidence="5" id="KW-1185">Reference proteome</keyword>
<dbReference type="GO" id="GO:0035658">
    <property type="term" value="C:Mon1-Ccz1 complex"/>
    <property type="evidence" value="ECO:0007669"/>
    <property type="project" value="InterPro"/>
</dbReference>
<evidence type="ECO:0000256" key="1">
    <source>
        <dbReference type="ARBA" id="ARBA00005352"/>
    </source>
</evidence>
<feature type="region of interest" description="Disordered" evidence="2">
    <location>
        <begin position="434"/>
        <end position="500"/>
    </location>
</feature>
<evidence type="ECO:0000313" key="5">
    <source>
        <dbReference type="Proteomes" id="UP000310158"/>
    </source>
</evidence>
<sequence>MSRLPPALLYLTIYNPTLKPKGSIPSDDEDAEEQAHILFYTARERAVSRDRILRQVGLAKALIHFSEMFSPEEACENVHSQSRRMIMVSPEPDFWIHACFELAKTPRQAGPGKGKGKGKAKDKGIDRERAKEVDLGYDYQDGSAQDIELRSHLLRGYKEFKLVHGSFSSILNLLGQQALELQLERFFTVWAWKWDVEEDADFGIHLGMPLHPIYPKLVPLVDDFASKTPLSDNSLPFVLAPPHIVPSTSFTTSNCPLTLPLYLRSRIPPPRPSSPPPSVKEQPALSAGNDSEKRAPASNSTKHSSNPSGSSLLSLGATMDVRKWNWPEYLTFGKGGGRKTAGSGDVVEGAQQPEIKSGDAQRLGVEEPQVDAESLHDAMSSVAIPVMDQKEPPGDEIVAFEILPPPAQNEASEVEELSTLPAHAMADHITRINDAPHDTISDDPPINADKLETPSHEADDRQPPPSPPRGEPPSPLNPTLSPILVASPAPSHECISPPSTAPTPAFSSISIYIAALDEPQATVRRRVYYLIRDQLAIAFVARENPEYTDDELSVIHEAASVLLTSIKSCIAEQESRWGGETPLPSTSKILQQRDQYILDTGHGTTVSSPDFASRSEHLYQGQELIGSPEVLEVFSRTQGAQHWHIARREAESETMQFMEVYRKETSLIDVDNELAEVVRQCRGDLHD</sequence>
<dbReference type="PANTHER" id="PTHR13056:SF0">
    <property type="entry name" value="VACUOLAR FUSION PROTEIN CCZ1 HOMOLOG-RELATED"/>
    <property type="match status" value="1"/>
</dbReference>
<evidence type="ECO:0000256" key="2">
    <source>
        <dbReference type="SAM" id="MobiDB-lite"/>
    </source>
</evidence>
<organism evidence="4 5">
    <name type="scientific">Bondarzewia mesenterica</name>
    <dbReference type="NCBI Taxonomy" id="1095465"/>
    <lineage>
        <taxon>Eukaryota</taxon>
        <taxon>Fungi</taxon>
        <taxon>Dikarya</taxon>
        <taxon>Basidiomycota</taxon>
        <taxon>Agaricomycotina</taxon>
        <taxon>Agaricomycetes</taxon>
        <taxon>Russulales</taxon>
        <taxon>Bondarzewiaceae</taxon>
        <taxon>Bondarzewia</taxon>
    </lineage>
</organism>
<dbReference type="OrthoDB" id="240546at2759"/>
<dbReference type="GO" id="GO:0016192">
    <property type="term" value="P:vesicle-mediated transport"/>
    <property type="evidence" value="ECO:0007669"/>
    <property type="project" value="InterPro"/>
</dbReference>
<feature type="region of interest" description="Disordered" evidence="2">
    <location>
        <begin position="332"/>
        <end position="364"/>
    </location>
</feature>
<comment type="similarity">
    <text evidence="1">Belongs to the CCZ1 family.</text>
</comment>
<dbReference type="Pfam" id="PF19031">
    <property type="entry name" value="Intu_longin_1"/>
    <property type="match status" value="1"/>
</dbReference>
<dbReference type="InterPro" id="IPR043987">
    <property type="entry name" value="CCZ1/INTU/HSP4_longin_1"/>
</dbReference>
<protein>
    <recommendedName>
        <fullName evidence="3">CCZ1/INTU/HSP4 first Longin domain-containing protein</fullName>
    </recommendedName>
</protein>
<dbReference type="Proteomes" id="UP000310158">
    <property type="component" value="Unassembled WGS sequence"/>
</dbReference>